<gene>
    <name evidence="1" type="ORF">E3U43_022448</name>
</gene>
<dbReference type="EMBL" id="CM011683">
    <property type="protein sequence ID" value="TMS13968.1"/>
    <property type="molecule type" value="Genomic_DNA"/>
</dbReference>
<name>A0ACD3R3N9_LARCR</name>
<keyword evidence="2" id="KW-1185">Reference proteome</keyword>
<proteinExistence type="predicted"/>
<feature type="non-terminal residue" evidence="1">
    <location>
        <position position="1"/>
    </location>
</feature>
<reference evidence="1" key="1">
    <citation type="submission" date="2018-11" db="EMBL/GenBank/DDBJ databases">
        <title>The sequence and de novo assembly of Larimichthys crocea genome using PacBio and Hi-C technologies.</title>
        <authorList>
            <person name="Xu P."/>
            <person name="Chen B."/>
            <person name="Zhou Z."/>
            <person name="Ke Q."/>
            <person name="Wu Y."/>
            <person name="Bai H."/>
            <person name="Pu F."/>
        </authorList>
    </citation>
    <scope>NUCLEOTIDE SEQUENCE</scope>
    <source>
        <tissue evidence="1">Muscle</tissue>
    </source>
</reference>
<dbReference type="Proteomes" id="UP000793456">
    <property type="component" value="Chromosome X"/>
</dbReference>
<organism evidence="1 2">
    <name type="scientific">Larimichthys crocea</name>
    <name type="common">Large yellow croaker</name>
    <name type="synonym">Pseudosciaena crocea</name>
    <dbReference type="NCBI Taxonomy" id="215358"/>
    <lineage>
        <taxon>Eukaryota</taxon>
        <taxon>Metazoa</taxon>
        <taxon>Chordata</taxon>
        <taxon>Craniata</taxon>
        <taxon>Vertebrata</taxon>
        <taxon>Euteleostomi</taxon>
        <taxon>Actinopterygii</taxon>
        <taxon>Neopterygii</taxon>
        <taxon>Teleostei</taxon>
        <taxon>Neoteleostei</taxon>
        <taxon>Acanthomorphata</taxon>
        <taxon>Eupercaria</taxon>
        <taxon>Sciaenidae</taxon>
        <taxon>Larimichthys</taxon>
    </lineage>
</organism>
<sequence length="127" mass="13902">VKDLQENKCTAPAGETPGKTEGQDQSYGGLLMFGIQESIQRSGSSLKEEPLGGMNAVRSWMQGGGVLDANTAAQSGVGLARAHFEKQPPSNLRKSNFFHFVLALYDRQGQPVEIERTNFVDFIEKEK</sequence>
<accession>A0ACD3R3N9</accession>
<evidence type="ECO:0000313" key="1">
    <source>
        <dbReference type="EMBL" id="TMS13968.1"/>
    </source>
</evidence>
<comment type="caution">
    <text evidence="1">The sequence shown here is derived from an EMBL/GenBank/DDBJ whole genome shotgun (WGS) entry which is preliminary data.</text>
</comment>
<protein>
    <submittedName>
        <fullName evidence="1">Uncharacterized protein</fullName>
    </submittedName>
</protein>
<feature type="non-terminal residue" evidence="1">
    <location>
        <position position="127"/>
    </location>
</feature>
<evidence type="ECO:0000313" key="2">
    <source>
        <dbReference type="Proteomes" id="UP000793456"/>
    </source>
</evidence>